<keyword evidence="1" id="KW-1185">Reference proteome</keyword>
<evidence type="ECO:0000313" key="1">
    <source>
        <dbReference type="Proteomes" id="UP000790787"/>
    </source>
</evidence>
<name>A0AC58TWG8_TOBAC</name>
<reference evidence="2" key="2">
    <citation type="submission" date="2025-08" db="UniProtKB">
        <authorList>
            <consortium name="RefSeq"/>
        </authorList>
    </citation>
    <scope>IDENTIFICATION</scope>
    <source>
        <tissue evidence="2">Leaf</tissue>
    </source>
</reference>
<dbReference type="RefSeq" id="XP_075101580.1">
    <property type="nucleotide sequence ID" value="XM_075245479.1"/>
</dbReference>
<gene>
    <name evidence="2" type="primary">LOC142177021</name>
</gene>
<organism evidence="1 2">
    <name type="scientific">Nicotiana tabacum</name>
    <name type="common">Common tobacco</name>
    <dbReference type="NCBI Taxonomy" id="4097"/>
    <lineage>
        <taxon>Eukaryota</taxon>
        <taxon>Viridiplantae</taxon>
        <taxon>Streptophyta</taxon>
        <taxon>Embryophyta</taxon>
        <taxon>Tracheophyta</taxon>
        <taxon>Spermatophyta</taxon>
        <taxon>Magnoliopsida</taxon>
        <taxon>eudicotyledons</taxon>
        <taxon>Gunneridae</taxon>
        <taxon>Pentapetalae</taxon>
        <taxon>asterids</taxon>
        <taxon>lamiids</taxon>
        <taxon>Solanales</taxon>
        <taxon>Solanaceae</taxon>
        <taxon>Nicotianoideae</taxon>
        <taxon>Nicotianeae</taxon>
        <taxon>Nicotiana</taxon>
    </lineage>
</organism>
<accession>A0AC58TWG8</accession>
<dbReference type="Proteomes" id="UP000790787">
    <property type="component" value="Chromosome 23"/>
</dbReference>
<sequence>MRYLKGTADYAICYQGGKDLRLVGYSDADHGGDPDERKSTSRYVFLLSDGTILWSSKEQSCVSLSTIEVEYVALASASQEVVLLKKFLEHLLGITENTEPILVYCDSEAAISSTRTDSFIVKPNI</sequence>
<protein>
    <submittedName>
        <fullName evidence="2">Secreted RxLR effector protein 161-like</fullName>
    </submittedName>
</protein>
<proteinExistence type="predicted"/>
<reference evidence="1" key="1">
    <citation type="journal article" date="2014" name="Nat. Commun.">
        <title>The tobacco genome sequence and its comparison with those of tomato and potato.</title>
        <authorList>
            <person name="Sierro N."/>
            <person name="Battey J.N."/>
            <person name="Ouadi S."/>
            <person name="Bakaher N."/>
            <person name="Bovet L."/>
            <person name="Willig A."/>
            <person name="Goepfert S."/>
            <person name="Peitsch M.C."/>
            <person name="Ivanov N.V."/>
        </authorList>
    </citation>
    <scope>NUCLEOTIDE SEQUENCE [LARGE SCALE GENOMIC DNA]</scope>
</reference>
<evidence type="ECO:0000313" key="2">
    <source>
        <dbReference type="RefSeq" id="XP_075101580.1"/>
    </source>
</evidence>